<keyword evidence="3" id="KW-1185">Reference proteome</keyword>
<gene>
    <name evidence="2" type="ORF">BVRB_023270</name>
</gene>
<sequence length="187" mass="20752">MIIRRPSLLFFRQWPRALSITTKQGPGSWPGSEPGSNSKLSPHEQLIQSLRSSLQASDPNAFNSNPTSSEKRPARSRPLNKQFNTLTCNSLFGGFYNGSLSDDPEDRSVLEQLRKLEAQYKNWGQTDKAIQIGKEIVQVEASSRQRRALRFGSGRPPSSTFSKPPSGPLGSDIRVESTGCLTIRDTF</sequence>
<evidence type="ECO:0000256" key="1">
    <source>
        <dbReference type="SAM" id="MobiDB-lite"/>
    </source>
</evidence>
<dbReference type="AlphaFoldDB" id="A0A0J8B314"/>
<feature type="compositionally biased region" description="Polar residues" evidence="1">
    <location>
        <begin position="46"/>
        <end position="68"/>
    </location>
</feature>
<name>A0A0J8B314_BETVV</name>
<feature type="compositionally biased region" description="Low complexity" evidence="1">
    <location>
        <begin position="25"/>
        <end position="38"/>
    </location>
</feature>
<proteinExistence type="predicted"/>
<dbReference type="Proteomes" id="UP000035740">
    <property type="component" value="Unassembled WGS sequence"/>
</dbReference>
<reference evidence="2 3" key="1">
    <citation type="journal article" date="2014" name="Nature">
        <title>The genome of the recently domesticated crop plant sugar beet (Beta vulgaris).</title>
        <authorList>
            <person name="Dohm J.C."/>
            <person name="Minoche A.E."/>
            <person name="Holtgrawe D."/>
            <person name="Capella-Gutierrez S."/>
            <person name="Zakrzewski F."/>
            <person name="Tafer H."/>
            <person name="Rupp O."/>
            <person name="Sorensen T.R."/>
            <person name="Stracke R."/>
            <person name="Reinhardt R."/>
            <person name="Goesmann A."/>
            <person name="Kraft T."/>
            <person name="Schulz B."/>
            <person name="Stadler P.F."/>
            <person name="Schmidt T."/>
            <person name="Gabaldon T."/>
            <person name="Lehrach H."/>
            <person name="Weisshaar B."/>
            <person name="Himmelbauer H."/>
        </authorList>
    </citation>
    <scope>NUCLEOTIDE SEQUENCE [LARGE SCALE GENOMIC DNA]</scope>
    <source>
        <tissue evidence="2">Taproot</tissue>
    </source>
</reference>
<dbReference type="EMBL" id="KQ094899">
    <property type="protein sequence ID" value="KMS94253.1"/>
    <property type="molecule type" value="Genomic_DNA"/>
</dbReference>
<feature type="region of interest" description="Disordered" evidence="1">
    <location>
        <begin position="21"/>
        <end position="80"/>
    </location>
</feature>
<evidence type="ECO:0000313" key="3">
    <source>
        <dbReference type="Proteomes" id="UP000035740"/>
    </source>
</evidence>
<protein>
    <submittedName>
        <fullName evidence="2">Uncharacterized protein</fullName>
    </submittedName>
</protein>
<feature type="region of interest" description="Disordered" evidence="1">
    <location>
        <begin position="149"/>
        <end position="174"/>
    </location>
</feature>
<organism evidence="2 3">
    <name type="scientific">Beta vulgaris subsp. vulgaris</name>
    <name type="common">Beet</name>
    <dbReference type="NCBI Taxonomy" id="3555"/>
    <lineage>
        <taxon>Eukaryota</taxon>
        <taxon>Viridiplantae</taxon>
        <taxon>Streptophyta</taxon>
        <taxon>Embryophyta</taxon>
        <taxon>Tracheophyta</taxon>
        <taxon>Spermatophyta</taxon>
        <taxon>Magnoliopsida</taxon>
        <taxon>eudicotyledons</taxon>
        <taxon>Gunneridae</taxon>
        <taxon>Pentapetalae</taxon>
        <taxon>Caryophyllales</taxon>
        <taxon>Chenopodiaceae</taxon>
        <taxon>Betoideae</taxon>
        <taxon>Beta</taxon>
    </lineage>
</organism>
<dbReference type="Gramene" id="KMS94253">
    <property type="protein sequence ID" value="KMS94253"/>
    <property type="gene ID" value="BVRB_023270"/>
</dbReference>
<accession>A0A0J8B314</accession>
<evidence type="ECO:0000313" key="2">
    <source>
        <dbReference type="EMBL" id="KMS94253.1"/>
    </source>
</evidence>